<dbReference type="GO" id="GO:0006355">
    <property type="term" value="P:regulation of DNA-templated transcription"/>
    <property type="evidence" value="ECO:0007669"/>
    <property type="project" value="InterPro"/>
</dbReference>
<dbReference type="Proteomes" id="UP000308054">
    <property type="component" value="Unassembled WGS sequence"/>
</dbReference>
<gene>
    <name evidence="2" type="ORF">E5163_05985</name>
</gene>
<protein>
    <submittedName>
        <fullName evidence="2">MerR family transcriptional regulator</fullName>
    </submittedName>
</protein>
<organism evidence="2 3">
    <name type="scientific">Marinicauda algicola</name>
    <dbReference type="NCBI Taxonomy" id="2029849"/>
    <lineage>
        <taxon>Bacteria</taxon>
        <taxon>Pseudomonadati</taxon>
        <taxon>Pseudomonadota</taxon>
        <taxon>Alphaproteobacteria</taxon>
        <taxon>Maricaulales</taxon>
        <taxon>Maricaulaceae</taxon>
        <taxon>Marinicauda</taxon>
    </lineage>
</organism>
<dbReference type="GO" id="GO:0003677">
    <property type="term" value="F:DNA binding"/>
    <property type="evidence" value="ECO:0007669"/>
    <property type="project" value="InterPro"/>
</dbReference>
<dbReference type="EMBL" id="SRXW01000001">
    <property type="protein sequence ID" value="TGY90661.1"/>
    <property type="molecule type" value="Genomic_DNA"/>
</dbReference>
<dbReference type="InterPro" id="IPR000551">
    <property type="entry name" value="MerR-type_HTH_dom"/>
</dbReference>
<accession>A0A4S2H5H6</accession>
<dbReference type="SMART" id="SM00422">
    <property type="entry name" value="HTH_MERR"/>
    <property type="match status" value="1"/>
</dbReference>
<evidence type="ECO:0000313" key="2">
    <source>
        <dbReference type="EMBL" id="TGY90661.1"/>
    </source>
</evidence>
<evidence type="ECO:0000313" key="3">
    <source>
        <dbReference type="Proteomes" id="UP000308054"/>
    </source>
</evidence>
<comment type="caution">
    <text evidence="2">The sequence shown here is derived from an EMBL/GenBank/DDBJ whole genome shotgun (WGS) entry which is preliminary data.</text>
</comment>
<proteinExistence type="predicted"/>
<keyword evidence="3" id="KW-1185">Reference proteome</keyword>
<sequence length="112" mass="12270">MTERTFTIAEVCAAARISPARLHQWIERGQFKPIRGTRSGVARDFTLRDAIHLAAITRLQTAGLPISRAVELIGASPYQTAGQEIVCARKADVEVAIDLIAITRDVRSCLRA</sequence>
<dbReference type="RefSeq" id="WP_135995159.1">
    <property type="nucleotide sequence ID" value="NZ_CP071057.1"/>
</dbReference>
<dbReference type="OrthoDB" id="7845989at2"/>
<reference evidence="2 3" key="1">
    <citation type="journal article" date="2017" name="Int. J. Syst. Evol. Microbiol.">
        <title>Marinicauda algicola sp. nov., isolated from a marine red alga Rhodosorus marinus.</title>
        <authorList>
            <person name="Jeong S.E."/>
            <person name="Jeon S.H."/>
            <person name="Chun B.H."/>
            <person name="Kim D.W."/>
            <person name="Jeon C.O."/>
        </authorList>
    </citation>
    <scope>NUCLEOTIDE SEQUENCE [LARGE SCALE GENOMIC DNA]</scope>
    <source>
        <strain evidence="2 3">JCM 31718</strain>
    </source>
</reference>
<evidence type="ECO:0000259" key="1">
    <source>
        <dbReference type="SMART" id="SM00422"/>
    </source>
</evidence>
<name>A0A4S2H5H6_9PROT</name>
<dbReference type="Gene3D" id="1.10.1660.10">
    <property type="match status" value="1"/>
</dbReference>
<feature type="domain" description="HTH merR-type" evidence="1">
    <location>
        <begin position="6"/>
        <end position="76"/>
    </location>
</feature>
<dbReference type="SUPFAM" id="SSF46955">
    <property type="entry name" value="Putative DNA-binding domain"/>
    <property type="match status" value="1"/>
</dbReference>
<dbReference type="Pfam" id="PF13411">
    <property type="entry name" value="MerR_1"/>
    <property type="match status" value="1"/>
</dbReference>
<dbReference type="AlphaFoldDB" id="A0A4S2H5H6"/>
<dbReference type="InterPro" id="IPR009061">
    <property type="entry name" value="DNA-bd_dom_put_sf"/>
</dbReference>